<dbReference type="RefSeq" id="WP_016922179.1">
    <property type="nucleotide sequence ID" value="NZ_CP044331.1"/>
</dbReference>
<dbReference type="PANTHER" id="PTHR36455:SF1">
    <property type="entry name" value="BLR8292 PROTEIN"/>
    <property type="match status" value="1"/>
</dbReference>
<dbReference type="AlphaFoldDB" id="A0A6B8MBV9"/>
<dbReference type="EMBL" id="CP044331">
    <property type="protein sequence ID" value="QGM97254.1"/>
    <property type="molecule type" value="Genomic_DNA"/>
</dbReference>
<evidence type="ECO:0000313" key="1">
    <source>
        <dbReference type="EMBL" id="QGM97254.1"/>
    </source>
</evidence>
<gene>
    <name evidence="4" type="primary">tnpB</name>
    <name evidence="1" type="ORF">F7D14_07055</name>
    <name evidence="2" type="ORF">F7D14_13445</name>
    <name evidence="3" type="ORF">F7D14_20105</name>
    <name evidence="4" type="ORF">F7D14_21025</name>
</gene>
<dbReference type="Pfam" id="PF05717">
    <property type="entry name" value="TnpB_IS66"/>
    <property type="match status" value="1"/>
</dbReference>
<dbReference type="Proteomes" id="UP000422569">
    <property type="component" value="Plasmid unnamed2"/>
</dbReference>
<evidence type="ECO:0000313" key="4">
    <source>
        <dbReference type="EMBL" id="QGN00069.1"/>
    </source>
</evidence>
<dbReference type="Proteomes" id="UP000422569">
    <property type="component" value="Chromosome"/>
</dbReference>
<dbReference type="NCBIfam" id="NF033819">
    <property type="entry name" value="IS66_TnpB"/>
    <property type="match status" value="1"/>
</dbReference>
<geneLocation type="plasmid" evidence="4">
    <name>unnamed2</name>
</geneLocation>
<organism evidence="4 5">
    <name type="scientific">Methylocystis parvus</name>
    <dbReference type="NCBI Taxonomy" id="134"/>
    <lineage>
        <taxon>Bacteria</taxon>
        <taxon>Pseudomonadati</taxon>
        <taxon>Pseudomonadota</taxon>
        <taxon>Alphaproteobacteria</taxon>
        <taxon>Hyphomicrobiales</taxon>
        <taxon>Methylocystaceae</taxon>
        <taxon>Methylocystis</taxon>
    </lineage>
</organism>
<geneLocation type="plasmid" evidence="3">
    <name>unnamed1</name>
</geneLocation>
<dbReference type="KEGG" id="mpar:F7D14_21025"/>
<dbReference type="PANTHER" id="PTHR36455">
    <property type="match status" value="1"/>
</dbReference>
<protein>
    <submittedName>
        <fullName evidence="4">IS66 family insertion sequence element accessory protein TnpB</fullName>
    </submittedName>
</protein>
<accession>A0A6B8MBV9</accession>
<name>A0A6B8MBV9_9HYPH</name>
<keyword evidence="5" id="KW-1185">Reference proteome</keyword>
<sequence>MLQFAPGVKVYLALKPVDMRRGFDGLAADVAQVLRNDPFSGAAFVFRSKRGDYVKILTWDGSGLCLFAKRLEKGKFVWPPIVEGALQLTAAQLALLIEGIDWRRTVAPEAPERPVFL</sequence>
<dbReference type="EMBL" id="CP044333">
    <property type="protein sequence ID" value="QGN00069.1"/>
    <property type="molecule type" value="Genomic_DNA"/>
</dbReference>
<evidence type="ECO:0000313" key="2">
    <source>
        <dbReference type="EMBL" id="QGM98383.1"/>
    </source>
</evidence>
<dbReference type="EMBL" id="CP044332">
    <property type="protein sequence ID" value="QGM99904.1"/>
    <property type="molecule type" value="Genomic_DNA"/>
</dbReference>
<evidence type="ECO:0000313" key="3">
    <source>
        <dbReference type="EMBL" id="QGM99904.1"/>
    </source>
</evidence>
<proteinExistence type="predicted"/>
<dbReference type="KEGG" id="mpar:F7D14_07055"/>
<dbReference type="EMBL" id="CP044331">
    <property type="protein sequence ID" value="QGM98383.1"/>
    <property type="molecule type" value="Genomic_DNA"/>
</dbReference>
<dbReference type="KEGG" id="mpar:F7D14_20105"/>
<reference evidence="4 5" key="1">
    <citation type="submission" date="2019-09" db="EMBL/GenBank/DDBJ databases">
        <title>Isolation and complete genome sequencing of Methylocystis species.</title>
        <authorList>
            <person name="Rumah B.L."/>
            <person name="Stead C.E."/>
            <person name="Stevens B.C."/>
            <person name="Minton N.P."/>
            <person name="Grosse-Honebrink A."/>
            <person name="Zhang Y."/>
        </authorList>
    </citation>
    <scope>NUCLEOTIDE SEQUENCE [LARGE SCALE GENOMIC DNA]</scope>
    <source>
        <strain evidence="4 5">BRCS2</strain>
        <plasmid evidence="3 5">unnamed1</plasmid>
        <plasmid evidence="4 5">unnamed2</plasmid>
    </source>
</reference>
<dbReference type="Proteomes" id="UP000422569">
    <property type="component" value="Plasmid unnamed1"/>
</dbReference>
<keyword evidence="4" id="KW-0614">Plasmid</keyword>
<dbReference type="InterPro" id="IPR008878">
    <property type="entry name" value="Transposase_IS66_Orf2"/>
</dbReference>
<evidence type="ECO:0000313" key="5">
    <source>
        <dbReference type="Proteomes" id="UP000422569"/>
    </source>
</evidence>
<dbReference type="KEGG" id="mpar:F7D14_13445"/>